<organism evidence="1 2">
    <name type="scientific">Methylobacterium radiotolerans</name>
    <dbReference type="NCBI Taxonomy" id="31998"/>
    <lineage>
        <taxon>Bacteria</taxon>
        <taxon>Pseudomonadati</taxon>
        <taxon>Pseudomonadota</taxon>
        <taxon>Alphaproteobacteria</taxon>
        <taxon>Hyphomicrobiales</taxon>
        <taxon>Methylobacteriaceae</taxon>
        <taxon>Methylobacterium</taxon>
    </lineage>
</organism>
<gene>
    <name evidence="1" type="ORF">ABIC20_000045</name>
</gene>
<evidence type="ECO:0000313" key="1">
    <source>
        <dbReference type="EMBL" id="MET3862736.1"/>
    </source>
</evidence>
<sequence length="147" mass="15919">MSCSDLRRIDRTRGGCEFAHDLPAQEVVVRRIAENEGTMARGDPAADWAHEQIAQWMPGPAEQRRIGQILRANARIVQEAVEFRVSAHDVTAVVLAAHGRPAHLGVERVRVGAVGRIEDLLEQRAVHGELLSDGGAGCGQDTVWASG</sequence>
<dbReference type="Proteomes" id="UP001549119">
    <property type="component" value="Unassembled WGS sequence"/>
</dbReference>
<comment type="caution">
    <text evidence="1">The sequence shown here is derived from an EMBL/GenBank/DDBJ whole genome shotgun (WGS) entry which is preliminary data.</text>
</comment>
<name>A0ABV2N8B2_9HYPH</name>
<protein>
    <submittedName>
        <fullName evidence="1">Uncharacterized protein</fullName>
    </submittedName>
</protein>
<proteinExistence type="predicted"/>
<accession>A0ABV2N8B2</accession>
<evidence type="ECO:0000313" key="2">
    <source>
        <dbReference type="Proteomes" id="UP001549119"/>
    </source>
</evidence>
<keyword evidence="2" id="KW-1185">Reference proteome</keyword>
<reference evidence="1 2" key="1">
    <citation type="submission" date="2024-06" db="EMBL/GenBank/DDBJ databases">
        <title>Genomics of switchgrass bacterial isolates.</title>
        <authorList>
            <person name="Shade A."/>
        </authorList>
    </citation>
    <scope>NUCLEOTIDE SEQUENCE [LARGE SCALE GENOMIC DNA]</scope>
    <source>
        <strain evidence="1 2">PvP084</strain>
    </source>
</reference>
<dbReference type="EMBL" id="JBEPNW010000001">
    <property type="protein sequence ID" value="MET3862736.1"/>
    <property type="molecule type" value="Genomic_DNA"/>
</dbReference>